<feature type="region of interest" description="Disordered" evidence="1">
    <location>
        <begin position="296"/>
        <end position="326"/>
    </location>
</feature>
<protein>
    <recommendedName>
        <fullName evidence="5">PepSY domain-containing protein</fullName>
    </recommendedName>
</protein>
<feature type="transmembrane region" description="Helical" evidence="2">
    <location>
        <begin position="210"/>
        <end position="237"/>
    </location>
</feature>
<sequence>MTSLPRHSRASESPARGRASRRRRLDFRLAGNGGTRRKSAVRPILRWVHATFGLFAAVYLLMAAATGTLLLFKPEILALAHSELGPVPADTVTQAQRLASNLEPGSFTSIRFPDETLRAFTVYLPDHRTTLYDPNSLAPLEDSLGLVRAMDWLFELHHYLLAGETGKIVSGAFGVAIAGLVLIGLYLWWPWRRGWRFANARANRPTRASHLAAHTTIGIMMAPALFLAAFSGAAVVFHKQTTAVLTGAFGAKDPAIDVPAKPGTLATLVEARFPRAVPRLYIPAAEPDGTVTLRLRQPEERHPNGRSTLSWDPASATATAATSEPEAGAGPRLYNLLYPLHIGTLGGLPLRLFLFVSAILALFGAFHALGSWFRKRRR</sequence>
<evidence type="ECO:0000313" key="4">
    <source>
        <dbReference type="Proteomes" id="UP000245916"/>
    </source>
</evidence>
<dbReference type="EMBL" id="QFFF01000001">
    <property type="protein sequence ID" value="PWG02056.1"/>
    <property type="molecule type" value="Genomic_DNA"/>
</dbReference>
<feature type="transmembrane region" description="Helical" evidence="2">
    <location>
        <begin position="168"/>
        <end position="189"/>
    </location>
</feature>
<comment type="caution">
    <text evidence="3">The sequence shown here is derived from an EMBL/GenBank/DDBJ whole genome shotgun (WGS) entry which is preliminary data.</text>
</comment>
<name>A0A2U2J146_9SPHN</name>
<keyword evidence="2" id="KW-1133">Transmembrane helix</keyword>
<feature type="transmembrane region" description="Helical" evidence="2">
    <location>
        <begin position="352"/>
        <end position="373"/>
    </location>
</feature>
<keyword evidence="2" id="KW-0812">Transmembrane</keyword>
<feature type="compositionally biased region" description="Low complexity" evidence="1">
    <location>
        <begin position="313"/>
        <end position="326"/>
    </location>
</feature>
<dbReference type="PANTHER" id="PTHR34219">
    <property type="entry name" value="IRON-REGULATED INNER MEMBRANE PROTEIN-RELATED"/>
    <property type="match status" value="1"/>
</dbReference>
<feature type="region of interest" description="Disordered" evidence="1">
    <location>
        <begin position="1"/>
        <end position="28"/>
    </location>
</feature>
<organism evidence="3 4">
    <name type="scientific">Allosphingosinicella humi</name>
    <dbReference type="NCBI Taxonomy" id="2068657"/>
    <lineage>
        <taxon>Bacteria</taxon>
        <taxon>Pseudomonadati</taxon>
        <taxon>Pseudomonadota</taxon>
        <taxon>Alphaproteobacteria</taxon>
        <taxon>Sphingomonadales</taxon>
        <taxon>Sphingomonadaceae</taxon>
        <taxon>Allosphingosinicella</taxon>
    </lineage>
</organism>
<evidence type="ECO:0000313" key="3">
    <source>
        <dbReference type="EMBL" id="PWG02056.1"/>
    </source>
</evidence>
<dbReference type="PANTHER" id="PTHR34219:SF3">
    <property type="entry name" value="BLL7967 PROTEIN"/>
    <property type="match status" value="1"/>
</dbReference>
<gene>
    <name evidence="3" type="ORF">DF286_03600</name>
</gene>
<dbReference type="AlphaFoldDB" id="A0A2U2J146"/>
<dbReference type="Proteomes" id="UP000245916">
    <property type="component" value="Unassembled WGS sequence"/>
</dbReference>
<feature type="transmembrane region" description="Helical" evidence="2">
    <location>
        <begin position="47"/>
        <end position="72"/>
    </location>
</feature>
<keyword evidence="2" id="KW-0472">Membrane</keyword>
<keyword evidence="4" id="KW-1185">Reference proteome</keyword>
<dbReference type="InterPro" id="IPR005625">
    <property type="entry name" value="PepSY-ass_TM"/>
</dbReference>
<dbReference type="Pfam" id="PF03929">
    <property type="entry name" value="PepSY_TM"/>
    <property type="match status" value="1"/>
</dbReference>
<accession>A0A2U2J146</accession>
<reference evidence="3 4" key="1">
    <citation type="submission" date="2018-05" db="EMBL/GenBank/DDBJ databases">
        <title>Genome of Sphingosinicella humi QZX222.</title>
        <authorList>
            <person name="Qiao Z."/>
            <person name="Wang G."/>
        </authorList>
    </citation>
    <scope>NUCLEOTIDE SEQUENCE [LARGE SCALE GENOMIC DNA]</scope>
    <source>
        <strain evidence="3 4">QZX222</strain>
    </source>
</reference>
<evidence type="ECO:0000256" key="2">
    <source>
        <dbReference type="SAM" id="Phobius"/>
    </source>
</evidence>
<evidence type="ECO:0000256" key="1">
    <source>
        <dbReference type="SAM" id="MobiDB-lite"/>
    </source>
</evidence>
<evidence type="ECO:0008006" key="5">
    <source>
        <dbReference type="Google" id="ProtNLM"/>
    </source>
</evidence>
<proteinExistence type="predicted"/>